<reference evidence="5" key="1">
    <citation type="submission" date="2023-03" db="EMBL/GenBank/DDBJ databases">
        <title>Massive genome expansion in bonnet fungi (Mycena s.s.) driven by repeated elements and novel gene families across ecological guilds.</title>
        <authorList>
            <consortium name="Lawrence Berkeley National Laboratory"/>
            <person name="Harder C.B."/>
            <person name="Miyauchi S."/>
            <person name="Viragh M."/>
            <person name="Kuo A."/>
            <person name="Thoen E."/>
            <person name="Andreopoulos B."/>
            <person name="Lu D."/>
            <person name="Skrede I."/>
            <person name="Drula E."/>
            <person name="Henrissat B."/>
            <person name="Morin E."/>
            <person name="Kohler A."/>
            <person name="Barry K."/>
            <person name="LaButti K."/>
            <person name="Morin E."/>
            <person name="Salamov A."/>
            <person name="Lipzen A."/>
            <person name="Mereny Z."/>
            <person name="Hegedus B."/>
            <person name="Baldrian P."/>
            <person name="Stursova M."/>
            <person name="Weitz H."/>
            <person name="Taylor A."/>
            <person name="Grigoriev I.V."/>
            <person name="Nagy L.G."/>
            <person name="Martin F."/>
            <person name="Kauserud H."/>
        </authorList>
    </citation>
    <scope>NUCLEOTIDE SEQUENCE</scope>
    <source>
        <strain evidence="5">CBHHK200</strain>
    </source>
</reference>
<evidence type="ECO:0000256" key="2">
    <source>
        <dbReference type="RuleBase" id="RU003494"/>
    </source>
</evidence>
<dbReference type="SUPFAM" id="SSF52833">
    <property type="entry name" value="Thioredoxin-like"/>
    <property type="match status" value="1"/>
</dbReference>
<dbReference type="Gene3D" id="1.20.1050.10">
    <property type="match status" value="1"/>
</dbReference>
<comment type="caution">
    <text evidence="5">The sequence shown here is derived from an EMBL/GenBank/DDBJ whole genome shotgun (WGS) entry which is preliminary data.</text>
</comment>
<dbReference type="PANTHER" id="PTHR44051">
    <property type="entry name" value="GLUTATHIONE S-TRANSFERASE-RELATED"/>
    <property type="match status" value="1"/>
</dbReference>
<comment type="similarity">
    <text evidence="1 2">Belongs to the GST superfamily.</text>
</comment>
<dbReference type="InterPro" id="IPR004046">
    <property type="entry name" value="GST_C"/>
</dbReference>
<evidence type="ECO:0000259" key="4">
    <source>
        <dbReference type="PROSITE" id="PS50405"/>
    </source>
</evidence>
<dbReference type="SFLD" id="SFLDG01151">
    <property type="entry name" value="Main.2:_Nu-like"/>
    <property type="match status" value="1"/>
</dbReference>
<dbReference type="SFLD" id="SFLDG00358">
    <property type="entry name" value="Main_(cytGST)"/>
    <property type="match status" value="1"/>
</dbReference>
<dbReference type="Pfam" id="PF00043">
    <property type="entry name" value="GST_C"/>
    <property type="match status" value="1"/>
</dbReference>
<protein>
    <submittedName>
        <fullName evidence="5">Glutathione S-transferase-like protein</fullName>
    </submittedName>
</protein>
<dbReference type="InterPro" id="IPR040079">
    <property type="entry name" value="Glutathione_S-Trfase"/>
</dbReference>
<dbReference type="InterPro" id="IPR036249">
    <property type="entry name" value="Thioredoxin-like_sf"/>
</dbReference>
<dbReference type="PROSITE" id="PS50404">
    <property type="entry name" value="GST_NTER"/>
    <property type="match status" value="1"/>
</dbReference>
<sequence>MGTSTKPFLLYTGATPNGFKVSIFLEELKALYPNVEYDFEGIDISTNRQKEPWFIALNPNGRIPVLIDRSRDNFIIFETAAILLYLEQHYDKEKTFAFDPQTDPNNYSEMLQWIFFAHGGVGPMQGQSHHFNRYAPEDIPYAKKRYIDETKRLYGVLEIRLGNRDWLAGPGRGKVSIADFNVFPWVRRHKFAAVETLDEFPNVKAWVERLEARPAVQAGIKVPPPKL</sequence>
<proteinExistence type="inferred from homology"/>
<dbReference type="CDD" id="cd03048">
    <property type="entry name" value="GST_N_Ure2p_like"/>
    <property type="match status" value="1"/>
</dbReference>
<dbReference type="SFLD" id="SFLDS00019">
    <property type="entry name" value="Glutathione_Transferase_(cytos"/>
    <property type="match status" value="1"/>
</dbReference>
<evidence type="ECO:0000313" key="5">
    <source>
        <dbReference type="EMBL" id="KAJ7047438.1"/>
    </source>
</evidence>
<evidence type="ECO:0000313" key="6">
    <source>
        <dbReference type="Proteomes" id="UP001218188"/>
    </source>
</evidence>
<dbReference type="SUPFAM" id="SSF47616">
    <property type="entry name" value="GST C-terminal domain-like"/>
    <property type="match status" value="1"/>
</dbReference>
<dbReference type="InterPro" id="IPR004045">
    <property type="entry name" value="Glutathione_S-Trfase_N"/>
</dbReference>
<dbReference type="PANTHER" id="PTHR44051:SF8">
    <property type="entry name" value="GLUTATHIONE S-TRANSFERASE GSTA"/>
    <property type="match status" value="1"/>
</dbReference>
<organism evidence="5 6">
    <name type="scientific">Mycena alexandri</name>
    <dbReference type="NCBI Taxonomy" id="1745969"/>
    <lineage>
        <taxon>Eukaryota</taxon>
        <taxon>Fungi</taxon>
        <taxon>Dikarya</taxon>
        <taxon>Basidiomycota</taxon>
        <taxon>Agaricomycotina</taxon>
        <taxon>Agaricomycetes</taxon>
        <taxon>Agaricomycetidae</taxon>
        <taxon>Agaricales</taxon>
        <taxon>Marasmiineae</taxon>
        <taxon>Mycenaceae</taxon>
        <taxon>Mycena</taxon>
    </lineage>
</organism>
<dbReference type="Pfam" id="PF02798">
    <property type="entry name" value="GST_N"/>
    <property type="match status" value="1"/>
</dbReference>
<name>A0AAD6XCK3_9AGAR</name>
<accession>A0AAD6XCK3</accession>
<feature type="domain" description="GST C-terminal" evidence="4">
    <location>
        <begin position="103"/>
        <end position="227"/>
    </location>
</feature>
<dbReference type="Gene3D" id="3.40.30.10">
    <property type="entry name" value="Glutaredoxin"/>
    <property type="match status" value="1"/>
</dbReference>
<dbReference type="Proteomes" id="UP001218188">
    <property type="component" value="Unassembled WGS sequence"/>
</dbReference>
<dbReference type="EMBL" id="JARJCM010000001">
    <property type="protein sequence ID" value="KAJ7047438.1"/>
    <property type="molecule type" value="Genomic_DNA"/>
</dbReference>
<gene>
    <name evidence="5" type="ORF">C8F04DRAFT_936024</name>
</gene>
<keyword evidence="6" id="KW-1185">Reference proteome</keyword>
<dbReference type="InterPro" id="IPR036282">
    <property type="entry name" value="Glutathione-S-Trfase_C_sf"/>
</dbReference>
<dbReference type="AlphaFoldDB" id="A0AAD6XCK3"/>
<dbReference type="InterPro" id="IPR010987">
    <property type="entry name" value="Glutathione-S-Trfase_C-like"/>
</dbReference>
<evidence type="ECO:0000259" key="3">
    <source>
        <dbReference type="PROSITE" id="PS50404"/>
    </source>
</evidence>
<feature type="domain" description="GST N-terminal" evidence="3">
    <location>
        <begin position="5"/>
        <end position="94"/>
    </location>
</feature>
<evidence type="ECO:0000256" key="1">
    <source>
        <dbReference type="ARBA" id="ARBA00007409"/>
    </source>
</evidence>
<dbReference type="PROSITE" id="PS50405">
    <property type="entry name" value="GST_CTER"/>
    <property type="match status" value="1"/>
</dbReference>